<sequence length="461" mass="48770">MIEQIMFFALGALSATLIALLVLPAVWHRAVRLTTRRVEAAVPVSIFEVQADKDQQRAAFALSQRRLELQLDQTRETIVAHAATIEQLRLKAFDLDKRLTAKTAEHDALTLAHTALTSAHETLTARFADTSMLLEQATTTLANTRAALATTSTALAEATSRVEELQVTLAERETTLLLRDGRIMELSRQLDKEQEAHAATGATLKTTEADLARARAELTSLGERAGQTETRLSGELSAAQQALIAAAEVSEARGTALADRTTQAQELDTALTLARGDLDSTQSALQVLEHKRMEETAAAEAELRRQSDELNMLRADHAMMSSALERARAARDAVLAETASLGDGTPVEGGSEVPAPEAAVAPPPALLPADLAAALAASGDDANRLLKQTILDLAARVAARAEGGRSATISSLIAQDEPAGTGITLAARIRAARAEDARTEGAAENAPSAAVYPLARQAAGE</sequence>
<evidence type="ECO:0000313" key="1">
    <source>
        <dbReference type="EMBL" id="GGF52749.1"/>
    </source>
</evidence>
<protein>
    <submittedName>
        <fullName evidence="1">Uncharacterized protein</fullName>
    </submittedName>
</protein>
<dbReference type="RefSeq" id="WP_188575994.1">
    <property type="nucleotide sequence ID" value="NZ_BMCT01000001.1"/>
</dbReference>
<proteinExistence type="predicted"/>
<name>A0A917F6L2_9HYPH</name>
<comment type="caution">
    <text evidence="1">The sequence shown here is derived from an EMBL/GenBank/DDBJ whole genome shotgun (WGS) entry which is preliminary data.</text>
</comment>
<gene>
    <name evidence="1" type="ORF">GCM10007301_10310</name>
</gene>
<reference evidence="1" key="2">
    <citation type="submission" date="2020-09" db="EMBL/GenBank/DDBJ databases">
        <authorList>
            <person name="Sun Q."/>
            <person name="Sedlacek I."/>
        </authorList>
    </citation>
    <scope>NUCLEOTIDE SEQUENCE</scope>
    <source>
        <strain evidence="1">CCM 7897</strain>
    </source>
</reference>
<accession>A0A917F6L2</accession>
<organism evidence="1 2">
    <name type="scientific">Azorhizobium oxalatiphilum</name>
    <dbReference type="NCBI Taxonomy" id="980631"/>
    <lineage>
        <taxon>Bacteria</taxon>
        <taxon>Pseudomonadati</taxon>
        <taxon>Pseudomonadota</taxon>
        <taxon>Alphaproteobacteria</taxon>
        <taxon>Hyphomicrobiales</taxon>
        <taxon>Xanthobacteraceae</taxon>
        <taxon>Azorhizobium</taxon>
    </lineage>
</organism>
<dbReference type="Proteomes" id="UP000606044">
    <property type="component" value="Unassembled WGS sequence"/>
</dbReference>
<dbReference type="EMBL" id="BMCT01000001">
    <property type="protein sequence ID" value="GGF52749.1"/>
    <property type="molecule type" value="Genomic_DNA"/>
</dbReference>
<reference evidence="1" key="1">
    <citation type="journal article" date="2014" name="Int. J. Syst. Evol. Microbiol.">
        <title>Complete genome sequence of Corynebacterium casei LMG S-19264T (=DSM 44701T), isolated from a smear-ripened cheese.</title>
        <authorList>
            <consortium name="US DOE Joint Genome Institute (JGI-PGF)"/>
            <person name="Walter F."/>
            <person name="Albersmeier A."/>
            <person name="Kalinowski J."/>
            <person name="Ruckert C."/>
        </authorList>
    </citation>
    <scope>NUCLEOTIDE SEQUENCE</scope>
    <source>
        <strain evidence="1">CCM 7897</strain>
    </source>
</reference>
<dbReference type="AlphaFoldDB" id="A0A917F6L2"/>
<evidence type="ECO:0000313" key="2">
    <source>
        <dbReference type="Proteomes" id="UP000606044"/>
    </source>
</evidence>
<keyword evidence="2" id="KW-1185">Reference proteome</keyword>